<evidence type="ECO:0000256" key="2">
    <source>
        <dbReference type="ARBA" id="ARBA00022692"/>
    </source>
</evidence>
<feature type="region of interest" description="Disordered" evidence="5">
    <location>
        <begin position="1"/>
        <end position="24"/>
    </location>
</feature>
<dbReference type="PANTHER" id="PTHR30168:SF0">
    <property type="entry name" value="INNER MEMBRANE PROTEIN"/>
    <property type="match status" value="1"/>
</dbReference>
<dbReference type="EMBL" id="JAAQTL010000001">
    <property type="protein sequence ID" value="NID15326.1"/>
    <property type="molecule type" value="Genomic_DNA"/>
</dbReference>
<evidence type="ECO:0000256" key="6">
    <source>
        <dbReference type="SAM" id="Phobius"/>
    </source>
</evidence>
<sequence>MLWQKGRRSDNVEDAGEGRGGGPSFGGRGLGLGGIVILAILGLVFFKDPTALLGQGDPGASVSPQTREEAPHRAAADDPQVDFVRAILGETEDTWGEIFAANGQQYEQPKLVLFRNGVRTACGSASSAVGPFYCPGDHKVYLDLGFFQEMQTRFHEAGDFARAYVIAHEVGHHVQNLVGVFDKVNDARRRGASLQGASGLSVRQELQADCFAGVWANHSQQRQHWLQEGDIESAINAATAIGDDALQEQAQGRVVPDSFTHGTSAQRVHWFRTGLESGDVGKCNTFSGAI</sequence>
<evidence type="ECO:0000313" key="7">
    <source>
        <dbReference type="EMBL" id="NID15326.1"/>
    </source>
</evidence>
<organism evidence="7 8">
    <name type="scientific">Luteibacter yeojuensis</name>
    <dbReference type="NCBI Taxonomy" id="345309"/>
    <lineage>
        <taxon>Bacteria</taxon>
        <taxon>Pseudomonadati</taxon>
        <taxon>Pseudomonadota</taxon>
        <taxon>Gammaproteobacteria</taxon>
        <taxon>Lysobacterales</taxon>
        <taxon>Rhodanobacteraceae</taxon>
        <taxon>Luteibacter</taxon>
    </lineage>
</organism>
<accession>A0A7X5QTW1</accession>
<dbReference type="Pfam" id="PF04228">
    <property type="entry name" value="Zn_peptidase"/>
    <property type="match status" value="1"/>
</dbReference>
<dbReference type="InterPro" id="IPR007343">
    <property type="entry name" value="Uncharacterised_pept_Zn_put"/>
</dbReference>
<evidence type="ECO:0000313" key="8">
    <source>
        <dbReference type="Proteomes" id="UP000518878"/>
    </source>
</evidence>
<evidence type="ECO:0000256" key="1">
    <source>
        <dbReference type="ARBA" id="ARBA00004167"/>
    </source>
</evidence>
<dbReference type="Proteomes" id="UP000518878">
    <property type="component" value="Unassembled WGS sequence"/>
</dbReference>
<dbReference type="RefSeq" id="WP_166699077.1">
    <property type="nucleotide sequence ID" value="NZ_JAAQTL010000001.1"/>
</dbReference>
<reference evidence="7 8" key="1">
    <citation type="journal article" date="2006" name="Int. J. Syst. Evol. Microbiol.">
        <title>Dyella yeojuensis sp. nov., isolated from greenhouse soil in Korea.</title>
        <authorList>
            <person name="Kim B.Y."/>
            <person name="Weon H.Y."/>
            <person name="Lee K.H."/>
            <person name="Seok S.J."/>
            <person name="Kwon S.W."/>
            <person name="Go S.J."/>
            <person name="Stackebrandt E."/>
        </authorList>
    </citation>
    <scope>NUCLEOTIDE SEQUENCE [LARGE SCALE GENOMIC DNA]</scope>
    <source>
        <strain evidence="7 8">DSM 17673</strain>
    </source>
</reference>
<name>A0A7X5QTW1_9GAMM</name>
<dbReference type="PANTHER" id="PTHR30168">
    <property type="entry name" value="PUTATIVE MEMBRANE PROTEIN YPFJ"/>
    <property type="match status" value="1"/>
</dbReference>
<keyword evidence="2 6" id="KW-0812">Transmembrane</keyword>
<feature type="transmembrane region" description="Helical" evidence="6">
    <location>
        <begin position="29"/>
        <end position="46"/>
    </location>
</feature>
<evidence type="ECO:0000256" key="5">
    <source>
        <dbReference type="SAM" id="MobiDB-lite"/>
    </source>
</evidence>
<gene>
    <name evidence="7" type="ORF">HBF32_07605</name>
</gene>
<dbReference type="GO" id="GO:0016020">
    <property type="term" value="C:membrane"/>
    <property type="evidence" value="ECO:0007669"/>
    <property type="project" value="UniProtKB-SubCell"/>
</dbReference>
<evidence type="ECO:0000256" key="3">
    <source>
        <dbReference type="ARBA" id="ARBA00022989"/>
    </source>
</evidence>
<keyword evidence="4 6" id="KW-0472">Membrane</keyword>
<feature type="compositionally biased region" description="Basic and acidic residues" evidence="5">
    <location>
        <begin position="66"/>
        <end position="75"/>
    </location>
</feature>
<dbReference type="AlphaFoldDB" id="A0A7X5QTW1"/>
<evidence type="ECO:0000256" key="4">
    <source>
        <dbReference type="ARBA" id="ARBA00023136"/>
    </source>
</evidence>
<feature type="region of interest" description="Disordered" evidence="5">
    <location>
        <begin position="56"/>
        <end position="75"/>
    </location>
</feature>
<proteinExistence type="predicted"/>
<comment type="subcellular location">
    <subcellularLocation>
        <location evidence="1">Membrane</location>
        <topology evidence="1">Single-pass membrane protein</topology>
    </subcellularLocation>
</comment>
<keyword evidence="3 6" id="KW-1133">Transmembrane helix</keyword>
<keyword evidence="8" id="KW-1185">Reference proteome</keyword>
<protein>
    <submittedName>
        <fullName evidence="7">Neutral zinc metallopeptidase</fullName>
    </submittedName>
</protein>
<comment type="caution">
    <text evidence="7">The sequence shown here is derived from an EMBL/GenBank/DDBJ whole genome shotgun (WGS) entry which is preliminary data.</text>
</comment>